<proteinExistence type="predicted"/>
<dbReference type="EMBL" id="JAAKGT010000006">
    <property type="protein sequence ID" value="NGM50780.1"/>
    <property type="molecule type" value="Genomic_DNA"/>
</dbReference>
<dbReference type="CDD" id="cd01038">
    <property type="entry name" value="Endonuclease_DUF559"/>
    <property type="match status" value="1"/>
</dbReference>
<sequence>MNRTAMARRLRRDQTDAERLLWSALRGRRLEGFKFRRQVPIDRYVADFACLDARLVVELDGGQHAEDVGRAYDAARTEVLEACGFFVLRFWNDAVRYELDGVVDEIASVLRAARP</sequence>
<dbReference type="PANTHER" id="PTHR38590">
    <property type="entry name" value="BLL0828 PROTEIN"/>
    <property type="match status" value="1"/>
</dbReference>
<reference evidence="2" key="1">
    <citation type="submission" date="2020-02" db="EMBL/GenBank/DDBJ databases">
        <authorList>
            <person name="Gao J."/>
            <person name="Sun J."/>
        </authorList>
    </citation>
    <scope>NUCLEOTIDE SEQUENCE</scope>
    <source>
        <strain evidence="2">602-2</strain>
    </source>
</reference>
<name>A0A6G4QYS8_9CAUL</name>
<dbReference type="AlphaFoldDB" id="A0A6G4QYS8"/>
<dbReference type="PANTHER" id="PTHR38590:SF1">
    <property type="entry name" value="BLL0828 PROTEIN"/>
    <property type="match status" value="1"/>
</dbReference>
<dbReference type="InterPro" id="IPR011335">
    <property type="entry name" value="Restrct_endonuc-II-like"/>
</dbReference>
<accession>A0A6G4QYS8</accession>
<evidence type="ECO:0000259" key="1">
    <source>
        <dbReference type="Pfam" id="PF04480"/>
    </source>
</evidence>
<gene>
    <name evidence="2" type="ORF">G5B46_14275</name>
</gene>
<dbReference type="InterPro" id="IPR007569">
    <property type="entry name" value="DUF559"/>
</dbReference>
<organism evidence="2">
    <name type="scientific">Caulobacter sp. 602-2</name>
    <dbReference type="NCBI Taxonomy" id="2710887"/>
    <lineage>
        <taxon>Bacteria</taxon>
        <taxon>Pseudomonadati</taxon>
        <taxon>Pseudomonadota</taxon>
        <taxon>Alphaproteobacteria</taxon>
        <taxon>Caulobacterales</taxon>
        <taxon>Caulobacteraceae</taxon>
        <taxon>Caulobacter</taxon>
    </lineage>
</organism>
<dbReference type="Pfam" id="PF04480">
    <property type="entry name" value="DUF559"/>
    <property type="match status" value="1"/>
</dbReference>
<dbReference type="InterPro" id="IPR047216">
    <property type="entry name" value="Endonuclease_DUF559_bact"/>
</dbReference>
<dbReference type="RefSeq" id="WP_165259630.1">
    <property type="nucleotide sequence ID" value="NZ_JAAKGT010000006.1"/>
</dbReference>
<comment type="caution">
    <text evidence="2">The sequence shown here is derived from an EMBL/GenBank/DDBJ whole genome shotgun (WGS) entry which is preliminary data.</text>
</comment>
<evidence type="ECO:0000313" key="2">
    <source>
        <dbReference type="EMBL" id="NGM50780.1"/>
    </source>
</evidence>
<protein>
    <submittedName>
        <fullName evidence="2">DUF559 domain-containing protein</fullName>
    </submittedName>
</protein>
<dbReference type="SUPFAM" id="SSF52980">
    <property type="entry name" value="Restriction endonuclease-like"/>
    <property type="match status" value="1"/>
</dbReference>
<feature type="domain" description="DUF559" evidence="1">
    <location>
        <begin position="2"/>
        <end position="110"/>
    </location>
</feature>
<dbReference type="Gene3D" id="3.40.960.10">
    <property type="entry name" value="VSR Endonuclease"/>
    <property type="match status" value="1"/>
</dbReference>